<proteinExistence type="predicted"/>
<reference evidence="2" key="1">
    <citation type="submission" date="2022-11" db="UniProtKB">
        <authorList>
            <consortium name="WormBaseParasite"/>
        </authorList>
    </citation>
    <scope>IDENTIFICATION</scope>
</reference>
<name>A0AC35GLT5_9BILA</name>
<sequence>MSFLQPSFHEMDDIFEIIKRDEKCFNKKSLSSTDLIWQTPPQSISSSMSPPDTGFNSSNSYFPQAECKIFPMIKHYDAFYDEDSESANITFLAATPKKTSVAKEAPKICSICGESTNCCHFDVPSCSGCKIFFRRGILTTKEYICKRNGKCDIKKGERCRACRFTKCITAGMNPAAIKLPDNIDINSVMKHVENHRKRILPFSNENEAESEEPEASVTVYNKLTPMFNQSRQSQEIDFLLFLELKVQKLRESNYNPVPLYFTNIDEILRRKTELRNSDRYIKPPTWPIEKQDLEIMYTTPPPPGPPKRMWMAIDVIICIEMAKTLPFFDKLETSDQLLLLKHVTLMNAILTQCYYSYTNHSDVIMLPDGLTPIRFSLNSGNLGYDVYCRPIEPLKRINITKEEYVLLKTLVFCYPTVKDISDKGIKILEKEFEKYSKLLLNHIQAKLGAAPGAVKYGQVIAILEAFTHFSEKKKEHHIMMSMHRVSGTNHPAFTILDEVHN</sequence>
<protein>
    <submittedName>
        <fullName evidence="2">Uncharacterized protein</fullName>
    </submittedName>
</protein>
<organism evidence="1 2">
    <name type="scientific">Panagrolaimus sp. PS1159</name>
    <dbReference type="NCBI Taxonomy" id="55785"/>
    <lineage>
        <taxon>Eukaryota</taxon>
        <taxon>Metazoa</taxon>
        <taxon>Ecdysozoa</taxon>
        <taxon>Nematoda</taxon>
        <taxon>Chromadorea</taxon>
        <taxon>Rhabditida</taxon>
        <taxon>Tylenchina</taxon>
        <taxon>Panagrolaimomorpha</taxon>
        <taxon>Panagrolaimoidea</taxon>
        <taxon>Panagrolaimidae</taxon>
        <taxon>Panagrolaimus</taxon>
    </lineage>
</organism>
<accession>A0AC35GLT5</accession>
<dbReference type="WBParaSite" id="PS1159_v2.g6558.t1">
    <property type="protein sequence ID" value="PS1159_v2.g6558.t1"/>
    <property type="gene ID" value="PS1159_v2.g6558"/>
</dbReference>
<evidence type="ECO:0000313" key="2">
    <source>
        <dbReference type="WBParaSite" id="PS1159_v2.g6558.t1"/>
    </source>
</evidence>
<dbReference type="Proteomes" id="UP000887580">
    <property type="component" value="Unplaced"/>
</dbReference>
<evidence type="ECO:0000313" key="1">
    <source>
        <dbReference type="Proteomes" id="UP000887580"/>
    </source>
</evidence>